<dbReference type="EC" id="5.1.3.1" evidence="7 10"/>
<keyword evidence="10 11" id="KW-0119">Carbohydrate metabolism</keyword>
<reference evidence="15 16" key="1">
    <citation type="submission" date="2019-10" db="EMBL/GenBank/DDBJ databases">
        <title>New species of Slilvanegrellaceae.</title>
        <authorList>
            <person name="Pitt A."/>
            <person name="Hahn M.W."/>
        </authorList>
    </citation>
    <scope>NUCLEOTIDE SEQUENCE [LARGE SCALE GENOMIC DNA]</scope>
    <source>
        <strain evidence="15 16">SP-Ram-0.45-NSY-1</strain>
    </source>
</reference>
<dbReference type="NCBIfam" id="TIGR01163">
    <property type="entry name" value="rpe"/>
    <property type="match status" value="1"/>
</dbReference>
<feature type="binding site" evidence="10 14">
    <location>
        <position position="64"/>
    </location>
    <ligand>
        <name>substrate</name>
    </ligand>
</feature>
<dbReference type="FunFam" id="3.20.20.70:FF:000004">
    <property type="entry name" value="Ribulose-phosphate 3-epimerase"/>
    <property type="match status" value="1"/>
</dbReference>
<evidence type="ECO:0000256" key="12">
    <source>
        <dbReference type="PIRSR" id="PIRSR001461-1"/>
    </source>
</evidence>
<keyword evidence="13" id="KW-0862">Zinc</keyword>
<evidence type="ECO:0000256" key="14">
    <source>
        <dbReference type="PIRSR" id="PIRSR001461-3"/>
    </source>
</evidence>
<evidence type="ECO:0000256" key="3">
    <source>
        <dbReference type="ARBA" id="ARBA00001941"/>
    </source>
</evidence>
<comment type="cofactor">
    <cofactor evidence="10 13">
        <name>a divalent metal cation</name>
        <dbReference type="ChEBI" id="CHEBI:60240"/>
    </cofactor>
    <text evidence="10 13">Binds 1 divalent metal cation per subunit.</text>
</comment>
<gene>
    <name evidence="10 15" type="primary">rpe</name>
    <name evidence="15" type="ORF">GCL60_08050</name>
</gene>
<evidence type="ECO:0000256" key="1">
    <source>
        <dbReference type="ARBA" id="ARBA00001782"/>
    </source>
</evidence>
<dbReference type="GO" id="GO:0019323">
    <property type="term" value="P:pentose catabolic process"/>
    <property type="evidence" value="ECO:0007669"/>
    <property type="project" value="UniProtKB-UniRule"/>
</dbReference>
<dbReference type="GO" id="GO:0005737">
    <property type="term" value="C:cytoplasm"/>
    <property type="evidence" value="ECO:0007669"/>
    <property type="project" value="UniProtKB-ARBA"/>
</dbReference>
<comment type="function">
    <text evidence="10">Catalyzes the reversible epimerization of D-ribulose 5-phosphate to D-xylulose 5-phosphate.</text>
</comment>
<protein>
    <recommendedName>
        <fullName evidence="7 10">Ribulose-phosphate 3-epimerase</fullName>
        <ecNumber evidence="7 10">5.1.3.1</ecNumber>
    </recommendedName>
</protein>
<evidence type="ECO:0000256" key="8">
    <source>
        <dbReference type="ARBA" id="ARBA00022723"/>
    </source>
</evidence>
<dbReference type="Gene3D" id="3.20.20.70">
    <property type="entry name" value="Aldolase class I"/>
    <property type="match status" value="1"/>
</dbReference>
<keyword evidence="16" id="KW-1185">Reference proteome</keyword>
<feature type="binding site" evidence="10 13">
    <location>
        <position position="33"/>
    </location>
    <ligand>
        <name>a divalent metal cation</name>
        <dbReference type="ChEBI" id="CHEBI:60240"/>
    </ligand>
</feature>
<dbReference type="EMBL" id="WFLM01000003">
    <property type="protein sequence ID" value="KAB8039234.1"/>
    <property type="molecule type" value="Genomic_DNA"/>
</dbReference>
<dbReference type="NCBIfam" id="NF004076">
    <property type="entry name" value="PRK05581.1-4"/>
    <property type="match status" value="1"/>
</dbReference>
<evidence type="ECO:0000256" key="9">
    <source>
        <dbReference type="ARBA" id="ARBA00023235"/>
    </source>
</evidence>
<evidence type="ECO:0000256" key="5">
    <source>
        <dbReference type="ARBA" id="ARBA00001954"/>
    </source>
</evidence>
<comment type="caution">
    <text evidence="10">Lacks conserved residue(s) required for the propagation of feature annotation.</text>
</comment>
<feature type="binding site" evidence="10 13">
    <location>
        <position position="64"/>
    </location>
    <ligand>
        <name>a divalent metal cation</name>
        <dbReference type="ChEBI" id="CHEBI:60240"/>
    </ligand>
</feature>
<dbReference type="CDD" id="cd00429">
    <property type="entry name" value="RPE"/>
    <property type="match status" value="1"/>
</dbReference>
<comment type="caution">
    <text evidence="15">The sequence shown here is derived from an EMBL/GenBank/DDBJ whole genome shotgun (WGS) entry which is preliminary data.</text>
</comment>
<feature type="active site" description="Proton acceptor" evidence="10 12">
    <location>
        <position position="33"/>
    </location>
</feature>
<feature type="active site" description="Proton donor" evidence="10 12">
    <location>
        <position position="173"/>
    </location>
</feature>
<name>A0A6N6VVJ6_9BACT</name>
<dbReference type="PANTHER" id="PTHR11749">
    <property type="entry name" value="RIBULOSE-5-PHOSPHATE-3-EPIMERASE"/>
    <property type="match status" value="1"/>
</dbReference>
<keyword evidence="13" id="KW-0170">Cobalt</keyword>
<comment type="similarity">
    <text evidence="6 10 11">Belongs to the ribulose-phosphate 3-epimerase family.</text>
</comment>
<feature type="binding site" evidence="10">
    <location>
        <begin position="173"/>
        <end position="175"/>
    </location>
    <ligand>
        <name>substrate</name>
    </ligand>
</feature>
<dbReference type="GO" id="GO:0006098">
    <property type="term" value="P:pentose-phosphate shunt"/>
    <property type="evidence" value="ECO:0007669"/>
    <property type="project" value="UniProtKB-UniRule"/>
</dbReference>
<evidence type="ECO:0000313" key="16">
    <source>
        <dbReference type="Proteomes" id="UP000437748"/>
    </source>
</evidence>
<dbReference type="GO" id="GO:0004750">
    <property type="term" value="F:D-ribulose-phosphate 3-epimerase activity"/>
    <property type="evidence" value="ECO:0007669"/>
    <property type="project" value="UniProtKB-UniRule"/>
</dbReference>
<dbReference type="SUPFAM" id="SSF51366">
    <property type="entry name" value="Ribulose-phoshate binding barrel"/>
    <property type="match status" value="1"/>
</dbReference>
<comment type="cofactor">
    <cofactor evidence="4">
        <name>Zn(2+)</name>
        <dbReference type="ChEBI" id="CHEBI:29105"/>
    </cofactor>
</comment>
<dbReference type="HAMAP" id="MF_02227">
    <property type="entry name" value="RPE"/>
    <property type="match status" value="1"/>
</dbReference>
<evidence type="ECO:0000256" key="2">
    <source>
        <dbReference type="ARBA" id="ARBA00001936"/>
    </source>
</evidence>
<dbReference type="OrthoDB" id="5292082at2"/>
<evidence type="ECO:0000256" key="7">
    <source>
        <dbReference type="ARBA" id="ARBA00013188"/>
    </source>
</evidence>
<dbReference type="GO" id="GO:0046872">
    <property type="term" value="F:metal ion binding"/>
    <property type="evidence" value="ECO:0007669"/>
    <property type="project" value="UniProtKB-UniRule"/>
</dbReference>
<feature type="binding site" evidence="10 13">
    <location>
        <position position="31"/>
    </location>
    <ligand>
        <name>a divalent metal cation</name>
        <dbReference type="ChEBI" id="CHEBI:60240"/>
    </ligand>
</feature>
<evidence type="ECO:0000256" key="6">
    <source>
        <dbReference type="ARBA" id="ARBA00009541"/>
    </source>
</evidence>
<evidence type="ECO:0000256" key="11">
    <source>
        <dbReference type="PIRNR" id="PIRNR001461"/>
    </source>
</evidence>
<dbReference type="InterPro" id="IPR011060">
    <property type="entry name" value="RibuloseP-bd_barrel"/>
</dbReference>
<proteinExistence type="inferred from homology"/>
<organism evidence="15 16">
    <name type="scientific">Silvanigrella paludirubra</name>
    <dbReference type="NCBI Taxonomy" id="2499159"/>
    <lineage>
        <taxon>Bacteria</taxon>
        <taxon>Pseudomonadati</taxon>
        <taxon>Bdellovibrionota</taxon>
        <taxon>Oligoflexia</taxon>
        <taxon>Silvanigrellales</taxon>
        <taxon>Silvanigrellaceae</taxon>
        <taxon>Silvanigrella</taxon>
    </lineage>
</organism>
<feature type="binding site" evidence="10 13">
    <location>
        <position position="173"/>
    </location>
    <ligand>
        <name>a divalent metal cation</name>
        <dbReference type="ChEBI" id="CHEBI:60240"/>
    </ligand>
</feature>
<evidence type="ECO:0000256" key="13">
    <source>
        <dbReference type="PIRSR" id="PIRSR001461-2"/>
    </source>
</evidence>
<dbReference type="Pfam" id="PF00834">
    <property type="entry name" value="Ribul_P_3_epim"/>
    <property type="match status" value="1"/>
</dbReference>
<dbReference type="AlphaFoldDB" id="A0A6N6VVJ6"/>
<dbReference type="InterPro" id="IPR013785">
    <property type="entry name" value="Aldolase_TIM"/>
</dbReference>
<sequence>MKVSPSIAAANLMKLEEEVKKLESSGADSIHFDVMDGHFVPLLTIGVPFIEQMRKITKMPIDVHIMVTNPDHVFQDYLDAGADVLSFHQEVSLHPHRICMKIKDAGKKAGIALNPSTHWNTIEYLLPILDQVTIMSVNPGFSRQSHIPIVHKKIHELSKFRKENNLNFEIMVDGGVNAENVMTLKQLGTDIVVAGGAVFNFENYSEAIQKIKKASLKNA</sequence>
<feature type="binding site" evidence="10 14">
    <location>
        <position position="6"/>
    </location>
    <ligand>
        <name>substrate</name>
    </ligand>
</feature>
<evidence type="ECO:0000256" key="4">
    <source>
        <dbReference type="ARBA" id="ARBA00001947"/>
    </source>
</evidence>
<evidence type="ECO:0000256" key="10">
    <source>
        <dbReference type="HAMAP-Rule" id="MF_02227"/>
    </source>
</evidence>
<keyword evidence="13" id="KW-0464">Manganese</keyword>
<comment type="cofactor">
    <cofactor evidence="3">
        <name>Co(2+)</name>
        <dbReference type="ChEBI" id="CHEBI:48828"/>
    </cofactor>
</comment>
<dbReference type="Proteomes" id="UP000437748">
    <property type="component" value="Unassembled WGS sequence"/>
</dbReference>
<dbReference type="InterPro" id="IPR000056">
    <property type="entry name" value="Ribul_P_3_epim-like"/>
</dbReference>
<comment type="cofactor">
    <cofactor evidence="5">
        <name>Fe(2+)</name>
        <dbReference type="ChEBI" id="CHEBI:29033"/>
    </cofactor>
</comment>
<dbReference type="PIRSF" id="PIRSF001461">
    <property type="entry name" value="RPE"/>
    <property type="match status" value="1"/>
</dbReference>
<feature type="binding site" evidence="14">
    <location>
        <position position="175"/>
    </location>
    <ligand>
        <name>substrate</name>
    </ligand>
</feature>
<dbReference type="InterPro" id="IPR026019">
    <property type="entry name" value="Ribul_P_3_epim"/>
</dbReference>
<keyword evidence="9 10" id="KW-0413">Isomerase</keyword>
<evidence type="ECO:0000313" key="15">
    <source>
        <dbReference type="EMBL" id="KAB8039234.1"/>
    </source>
</evidence>
<keyword evidence="8 10" id="KW-0479">Metal-binding</keyword>
<comment type="catalytic activity">
    <reaction evidence="1 10 11">
        <text>D-ribulose 5-phosphate = D-xylulose 5-phosphate</text>
        <dbReference type="Rhea" id="RHEA:13677"/>
        <dbReference type="ChEBI" id="CHEBI:57737"/>
        <dbReference type="ChEBI" id="CHEBI:58121"/>
        <dbReference type="EC" id="5.1.3.1"/>
    </reaction>
</comment>
<comment type="cofactor">
    <cofactor evidence="2">
        <name>Mn(2+)</name>
        <dbReference type="ChEBI" id="CHEBI:29035"/>
    </cofactor>
</comment>
<accession>A0A6N6VVJ6</accession>
<comment type="pathway">
    <text evidence="10">Carbohydrate degradation.</text>
</comment>